<dbReference type="PANTHER" id="PTHR10131:SF94">
    <property type="entry name" value="TNF RECEPTOR-ASSOCIATED FACTOR 4"/>
    <property type="match status" value="1"/>
</dbReference>
<feature type="compositionally biased region" description="Polar residues" evidence="5">
    <location>
        <begin position="1"/>
        <end position="18"/>
    </location>
</feature>
<keyword evidence="8" id="KW-1185">Reference proteome</keyword>
<name>A0A0R3U0P8_RODNA</name>
<reference evidence="9" key="1">
    <citation type="submission" date="2017-02" db="UniProtKB">
        <authorList>
            <consortium name="WormBaseParasite"/>
        </authorList>
    </citation>
    <scope>IDENTIFICATION</scope>
</reference>
<evidence type="ECO:0000256" key="3">
    <source>
        <dbReference type="ARBA" id="ARBA00022833"/>
    </source>
</evidence>
<dbReference type="OrthoDB" id="5574452at2759"/>
<feature type="region of interest" description="Disordered" evidence="5">
    <location>
        <begin position="1"/>
        <end position="66"/>
    </location>
</feature>
<keyword evidence="2 4" id="KW-0863">Zinc-finger</keyword>
<dbReference type="PROSITE" id="PS50089">
    <property type="entry name" value="ZF_RING_2"/>
    <property type="match status" value="1"/>
</dbReference>
<sequence length="233" mass="26082">MSSSNLEESTNGSESKPASASRRADTQSDLQSKLAQKITAVRQDSNTSRDKLENGQNGSSGPEAKIYYTPTPGEKFKCVACSDILRRPVKFEICGHSCCSTCYSDITLSTGRCPVDDNVLERSDVTIDKQMQRDLDYLGVKCNHFEQGCSWTGLAKDLMDHLEECQHRLVACIYDCGVEFEVILSKFVLNEKENAFCAIGYCCQHKRSLYSTAFNINRCREMGYLDSSVKRQT</sequence>
<gene>
    <name evidence="7" type="ORF">HNAJ_LOCUS13672</name>
</gene>
<evidence type="ECO:0000313" key="7">
    <source>
        <dbReference type="EMBL" id="VDO16674.1"/>
    </source>
</evidence>
<keyword evidence="3" id="KW-0862">Zinc</keyword>
<protein>
    <submittedName>
        <fullName evidence="9">RING-type domain-containing protein</fullName>
    </submittedName>
</protein>
<dbReference type="STRING" id="102285.A0A0R3U0P8"/>
<dbReference type="EMBL" id="UZAE01015837">
    <property type="protein sequence ID" value="VDO16674.1"/>
    <property type="molecule type" value="Genomic_DNA"/>
</dbReference>
<evidence type="ECO:0000256" key="4">
    <source>
        <dbReference type="PROSITE-ProRule" id="PRU00175"/>
    </source>
</evidence>
<evidence type="ECO:0000313" key="9">
    <source>
        <dbReference type="WBParaSite" id="HNAJ_0001369701-mRNA-1"/>
    </source>
</evidence>
<evidence type="ECO:0000256" key="2">
    <source>
        <dbReference type="ARBA" id="ARBA00022771"/>
    </source>
</evidence>
<dbReference type="PANTHER" id="PTHR10131">
    <property type="entry name" value="TNF RECEPTOR ASSOCIATED FACTOR"/>
    <property type="match status" value="1"/>
</dbReference>
<dbReference type="GO" id="GO:0043122">
    <property type="term" value="P:regulation of canonical NF-kappaB signal transduction"/>
    <property type="evidence" value="ECO:0007669"/>
    <property type="project" value="TreeGrafter"/>
</dbReference>
<feature type="domain" description="RING-type" evidence="6">
    <location>
        <begin position="78"/>
        <end position="117"/>
    </location>
</feature>
<dbReference type="SUPFAM" id="SSF49599">
    <property type="entry name" value="TRAF domain-like"/>
    <property type="match status" value="1"/>
</dbReference>
<organism evidence="9">
    <name type="scientific">Rodentolepis nana</name>
    <name type="common">Dwarf tapeworm</name>
    <name type="synonym">Hymenolepis nana</name>
    <dbReference type="NCBI Taxonomy" id="102285"/>
    <lineage>
        <taxon>Eukaryota</taxon>
        <taxon>Metazoa</taxon>
        <taxon>Spiralia</taxon>
        <taxon>Lophotrochozoa</taxon>
        <taxon>Platyhelminthes</taxon>
        <taxon>Cestoda</taxon>
        <taxon>Eucestoda</taxon>
        <taxon>Cyclophyllidea</taxon>
        <taxon>Hymenolepididae</taxon>
        <taxon>Rodentolepis</taxon>
    </lineage>
</organism>
<dbReference type="Proteomes" id="UP000278807">
    <property type="component" value="Unassembled WGS sequence"/>
</dbReference>
<evidence type="ECO:0000256" key="5">
    <source>
        <dbReference type="SAM" id="MobiDB-lite"/>
    </source>
</evidence>
<dbReference type="WBParaSite" id="HNAJ_0001369701-mRNA-1">
    <property type="protein sequence ID" value="HNAJ_0001369701-mRNA-1"/>
    <property type="gene ID" value="HNAJ_0001369701"/>
</dbReference>
<proteinExistence type="predicted"/>
<accession>A0A0R3U0P8</accession>
<evidence type="ECO:0000256" key="1">
    <source>
        <dbReference type="ARBA" id="ARBA00022723"/>
    </source>
</evidence>
<dbReference type="Pfam" id="PF00097">
    <property type="entry name" value="zf-C3HC4"/>
    <property type="match status" value="1"/>
</dbReference>
<reference evidence="7 8" key="2">
    <citation type="submission" date="2018-11" db="EMBL/GenBank/DDBJ databases">
        <authorList>
            <consortium name="Pathogen Informatics"/>
        </authorList>
    </citation>
    <scope>NUCLEOTIDE SEQUENCE [LARGE SCALE GENOMIC DNA]</scope>
</reference>
<dbReference type="AlphaFoldDB" id="A0A0R3U0P8"/>
<dbReference type="Gene3D" id="3.30.40.10">
    <property type="entry name" value="Zinc/RING finger domain, C3HC4 (zinc finger)"/>
    <property type="match status" value="2"/>
</dbReference>
<dbReference type="GO" id="GO:0008270">
    <property type="term" value="F:zinc ion binding"/>
    <property type="evidence" value="ECO:0007669"/>
    <property type="project" value="UniProtKB-KW"/>
</dbReference>
<dbReference type="InterPro" id="IPR013083">
    <property type="entry name" value="Znf_RING/FYVE/PHD"/>
</dbReference>
<dbReference type="InterPro" id="IPR001841">
    <property type="entry name" value="Znf_RING"/>
</dbReference>
<evidence type="ECO:0000313" key="8">
    <source>
        <dbReference type="Proteomes" id="UP000278807"/>
    </source>
</evidence>
<evidence type="ECO:0000259" key="6">
    <source>
        <dbReference type="PROSITE" id="PS50089"/>
    </source>
</evidence>
<dbReference type="SUPFAM" id="SSF57850">
    <property type="entry name" value="RING/U-box"/>
    <property type="match status" value="1"/>
</dbReference>
<keyword evidence="1" id="KW-0479">Metal-binding</keyword>
<dbReference type="InterPro" id="IPR018957">
    <property type="entry name" value="Znf_C3HC4_RING-type"/>
</dbReference>